<dbReference type="HOGENOM" id="CLU_398604_0_0_1"/>
<dbReference type="GO" id="GO:0006897">
    <property type="term" value="P:endocytosis"/>
    <property type="evidence" value="ECO:0007669"/>
    <property type="project" value="EnsemblFungi"/>
</dbReference>
<dbReference type="GO" id="GO:0048278">
    <property type="term" value="P:vesicle docking"/>
    <property type="evidence" value="ECO:0007669"/>
    <property type="project" value="EnsemblFungi"/>
</dbReference>
<dbReference type="GO" id="GO:0005829">
    <property type="term" value="C:cytosol"/>
    <property type="evidence" value="ECO:0007669"/>
    <property type="project" value="EnsemblFungi"/>
</dbReference>
<evidence type="ECO:0008006" key="4">
    <source>
        <dbReference type="Google" id="ProtNLM"/>
    </source>
</evidence>
<dbReference type="GO" id="GO:0005524">
    <property type="term" value="F:ATP binding"/>
    <property type="evidence" value="ECO:0007669"/>
    <property type="project" value="EnsemblFungi"/>
</dbReference>
<dbReference type="GO" id="GO:0035542">
    <property type="term" value="P:regulation of SNARE complex assembly"/>
    <property type="evidence" value="ECO:0007669"/>
    <property type="project" value="EnsemblFungi"/>
</dbReference>
<dbReference type="GO" id="GO:0006896">
    <property type="term" value="P:Golgi to vacuole transport"/>
    <property type="evidence" value="ECO:0007669"/>
    <property type="project" value="EnsemblFungi"/>
</dbReference>
<dbReference type="STRING" id="1071381.G8BQE9"/>
<dbReference type="OrthoDB" id="10262287at2759"/>
<dbReference type="GO" id="GO:0033263">
    <property type="term" value="C:CORVET complex"/>
    <property type="evidence" value="ECO:0007669"/>
    <property type="project" value="EnsemblFungi"/>
</dbReference>
<proteinExistence type="inferred from homology"/>
<name>G8BQE9_TETPH</name>
<dbReference type="GO" id="GO:0042144">
    <property type="term" value="P:vacuole fusion, non-autophagic"/>
    <property type="evidence" value="ECO:0007669"/>
    <property type="project" value="EnsemblFungi"/>
</dbReference>
<protein>
    <recommendedName>
        <fullName evidence="4">Sec1 family protein</fullName>
    </recommendedName>
</protein>
<organism evidence="2 3">
    <name type="scientific">Tetrapisispora phaffii (strain ATCC 24235 / CBS 4417 / NBRC 1672 / NRRL Y-8282 / UCD 70-5)</name>
    <name type="common">Yeast</name>
    <name type="synonym">Fabospora phaffii</name>
    <dbReference type="NCBI Taxonomy" id="1071381"/>
    <lineage>
        <taxon>Eukaryota</taxon>
        <taxon>Fungi</taxon>
        <taxon>Dikarya</taxon>
        <taxon>Ascomycota</taxon>
        <taxon>Saccharomycotina</taxon>
        <taxon>Saccharomycetes</taxon>
        <taxon>Saccharomycetales</taxon>
        <taxon>Saccharomycetaceae</taxon>
        <taxon>Tetrapisispora</taxon>
    </lineage>
</organism>
<dbReference type="Pfam" id="PF00995">
    <property type="entry name" value="Sec1"/>
    <property type="match status" value="1"/>
</dbReference>
<accession>G8BQE9</accession>
<dbReference type="Gene3D" id="3.40.50.1910">
    <property type="match status" value="2"/>
</dbReference>
<dbReference type="GO" id="GO:0031901">
    <property type="term" value="C:early endosome membrane"/>
    <property type="evidence" value="ECO:0007669"/>
    <property type="project" value="EnsemblFungi"/>
</dbReference>
<keyword evidence="3" id="KW-1185">Reference proteome</keyword>
<dbReference type="GO" id="GO:0030897">
    <property type="term" value="C:HOPS complex"/>
    <property type="evidence" value="ECO:0007669"/>
    <property type="project" value="EnsemblFungi"/>
</dbReference>
<evidence type="ECO:0000313" key="2">
    <source>
        <dbReference type="EMBL" id="CCE61746.1"/>
    </source>
</evidence>
<dbReference type="KEGG" id="tpf:TPHA_0B00740"/>
<dbReference type="GO" id="GO:0034727">
    <property type="term" value="P:piecemeal microautophagy of the nucleus"/>
    <property type="evidence" value="ECO:0007669"/>
    <property type="project" value="EnsemblFungi"/>
</dbReference>
<evidence type="ECO:0000256" key="1">
    <source>
        <dbReference type="ARBA" id="ARBA00009884"/>
    </source>
</evidence>
<dbReference type="GO" id="GO:0051469">
    <property type="term" value="P:vesicle fusion with vacuole"/>
    <property type="evidence" value="ECO:0007669"/>
    <property type="project" value="EnsemblFungi"/>
</dbReference>
<gene>
    <name evidence="2" type="primary">TPHA0B00740</name>
    <name evidence="2" type="ordered locus">TPHA_0B00740</name>
</gene>
<dbReference type="InterPro" id="IPR027482">
    <property type="entry name" value="Sec1-like_dom2"/>
</dbReference>
<dbReference type="PANTHER" id="PTHR11679">
    <property type="entry name" value="VESICLE PROTEIN SORTING-ASSOCIATED"/>
    <property type="match status" value="1"/>
</dbReference>
<dbReference type="Proteomes" id="UP000005666">
    <property type="component" value="Chromosome 2"/>
</dbReference>
<dbReference type="SUPFAM" id="SSF56815">
    <property type="entry name" value="Sec1/munc18-like (SM) proteins"/>
    <property type="match status" value="1"/>
</dbReference>
<sequence length="680" mass="77371">MNLSSNIRSFSKVVKRRLYNTLSGFNSQGQLLVVQDNVLPYLNSLLTFSELTENTRVQKIVTIKNNVGNDITDVLSAVPGLDLLFLIDIRLELKLNSDLHAYLKLNNLPIVNVIFVSWETQNSNNLLSIEINEEVKIHHFIEQQLLETTPASQINLKPWEILPIPHIDDNLLICDVLFNDKNESLYTPKISSMNKATKNILKDNMINALQSILKQTNTNITHSVAFGDLSKSMVYILKQRIESQRDTTDEFIVETLYSGNNSLIETDLLIFERSIDPLTPLLTQLTYSGIIDDIYSLGSDGKIKGKDIKFDYIKDSNWQNLKFSNFGTLGPMLNKLAKDLQAQYDSRHQAETVGEIKKFVDSLGSLQEQQKYLKEHTNLCSEVLDDVENNETLNFKKLLDLEQDILLNNIDHSNSCEVILEIIYENSVNRKHIIRLLCIISLCHGGIKDSYYSTIKSELIDTYGIEICFLLEKLAETGLFVSKSQLTNAKKYPQLFNNNSDVKALWNKEYKLISTIFDTFPDDGNDALVDISEQILQSNEPTFAYCGVVPLFYRLIQMLHDRTTLSKSYSSHQPFMVSEIPNLAKTDELLEQVYGNSNIAESIIWNPVTKEITKPLKKNNNKKGHYNISILVFIGGISYSEVAVIKLLQEKIKAKGISKRFIIITDGIINGERYINCLDV</sequence>
<comment type="similarity">
    <text evidence="1">Belongs to the STXBP/unc-18/SEC1 family.</text>
</comment>
<dbReference type="AlphaFoldDB" id="G8BQE9"/>
<dbReference type="InterPro" id="IPR043127">
    <property type="entry name" value="Sec-1-like_dom3a"/>
</dbReference>
<dbReference type="GeneID" id="11534847"/>
<dbReference type="Gene3D" id="3.90.830.10">
    <property type="entry name" value="Syntaxin Binding Protein 1, Chain A, domain 2"/>
    <property type="match status" value="1"/>
</dbReference>
<dbReference type="InterPro" id="IPR001619">
    <property type="entry name" value="Sec1-like"/>
</dbReference>
<dbReference type="Gene3D" id="1.25.40.850">
    <property type="match status" value="1"/>
</dbReference>
<dbReference type="OMA" id="AYCGVVP"/>
<dbReference type="InterPro" id="IPR043155">
    <property type="entry name" value="VPS33_dom3b"/>
</dbReference>
<dbReference type="GO" id="GO:0099022">
    <property type="term" value="P:vesicle tethering"/>
    <property type="evidence" value="ECO:0007669"/>
    <property type="project" value="EnsemblFungi"/>
</dbReference>
<dbReference type="EMBL" id="HE612857">
    <property type="protein sequence ID" value="CCE61746.1"/>
    <property type="molecule type" value="Genomic_DNA"/>
</dbReference>
<evidence type="ECO:0000313" key="3">
    <source>
        <dbReference type="Proteomes" id="UP000005666"/>
    </source>
</evidence>
<dbReference type="GO" id="GO:0032889">
    <property type="term" value="P:regulation of vacuole fusion, non-autophagic"/>
    <property type="evidence" value="ECO:0007669"/>
    <property type="project" value="EnsemblFungi"/>
</dbReference>
<dbReference type="eggNOG" id="KOG1302">
    <property type="taxonomic scope" value="Eukaryota"/>
</dbReference>
<reference evidence="2 3" key="1">
    <citation type="journal article" date="2011" name="Proc. Natl. Acad. Sci. U.S.A.">
        <title>Evolutionary erosion of yeast sex chromosomes by mating-type switching accidents.</title>
        <authorList>
            <person name="Gordon J.L."/>
            <person name="Armisen D."/>
            <person name="Proux-Wera E."/>
            <person name="Oheigeartaigh S.S."/>
            <person name="Byrne K.P."/>
            <person name="Wolfe K.H."/>
        </authorList>
    </citation>
    <scope>NUCLEOTIDE SEQUENCE [LARGE SCALE GENOMIC DNA]</scope>
    <source>
        <strain evidence="3">ATCC 24235 / CBS 4417 / NBRC 1672 / NRRL Y-8282 / UCD 70-5</strain>
    </source>
</reference>
<dbReference type="GO" id="GO:0000329">
    <property type="term" value="C:fungal-type vacuole membrane"/>
    <property type="evidence" value="ECO:0007669"/>
    <property type="project" value="EnsemblFungi"/>
</dbReference>
<dbReference type="GO" id="GO:0006623">
    <property type="term" value="P:protein targeting to vacuole"/>
    <property type="evidence" value="ECO:0007669"/>
    <property type="project" value="EnsemblFungi"/>
</dbReference>
<dbReference type="GO" id="GO:0035091">
    <property type="term" value="F:phosphatidylinositol binding"/>
    <property type="evidence" value="ECO:0007669"/>
    <property type="project" value="EnsemblFungi"/>
</dbReference>
<dbReference type="RefSeq" id="XP_003684180.1">
    <property type="nucleotide sequence ID" value="XM_003684132.1"/>
</dbReference>
<dbReference type="InterPro" id="IPR036045">
    <property type="entry name" value="Sec1-like_sf"/>
</dbReference>